<dbReference type="GO" id="GO:0004984">
    <property type="term" value="F:olfactory receptor activity"/>
    <property type="evidence" value="ECO:0007669"/>
    <property type="project" value="InterPro"/>
</dbReference>
<feature type="transmembrane region" description="Helical" evidence="10">
    <location>
        <begin position="68"/>
        <end position="87"/>
    </location>
</feature>
<keyword evidence="12" id="KW-1185">Reference proteome</keyword>
<evidence type="ECO:0000256" key="8">
    <source>
        <dbReference type="ARBA" id="ARBA00023170"/>
    </source>
</evidence>
<evidence type="ECO:0000256" key="9">
    <source>
        <dbReference type="ARBA" id="ARBA00023224"/>
    </source>
</evidence>
<keyword evidence="3" id="KW-0716">Sensory transduction</keyword>
<evidence type="ECO:0000256" key="2">
    <source>
        <dbReference type="ARBA" id="ARBA00022475"/>
    </source>
</evidence>
<dbReference type="InterPro" id="IPR004117">
    <property type="entry name" value="7tm6_olfct_rcpt"/>
</dbReference>
<keyword evidence="6 10" id="KW-1133">Transmembrane helix</keyword>
<keyword evidence="4 10" id="KW-0812">Transmembrane</keyword>
<evidence type="ECO:0000256" key="3">
    <source>
        <dbReference type="ARBA" id="ARBA00022606"/>
    </source>
</evidence>
<dbReference type="PANTHER" id="PTHR21137">
    <property type="entry name" value="ODORANT RECEPTOR"/>
    <property type="match status" value="1"/>
</dbReference>
<dbReference type="PANTHER" id="PTHR21137:SF35">
    <property type="entry name" value="ODORANT RECEPTOR 19A-RELATED"/>
    <property type="match status" value="1"/>
</dbReference>
<comment type="subcellular location">
    <subcellularLocation>
        <location evidence="1">Cell membrane</location>
        <topology evidence="1">Multi-pass membrane protein</topology>
    </subcellularLocation>
</comment>
<dbReference type="GO" id="GO:0005886">
    <property type="term" value="C:plasma membrane"/>
    <property type="evidence" value="ECO:0007669"/>
    <property type="project" value="UniProtKB-SubCell"/>
</dbReference>
<evidence type="ECO:0000256" key="5">
    <source>
        <dbReference type="ARBA" id="ARBA00022725"/>
    </source>
</evidence>
<reference evidence="11" key="1">
    <citation type="submission" date="2020-11" db="EMBL/GenBank/DDBJ databases">
        <authorList>
            <person name="Whitehead M."/>
        </authorList>
    </citation>
    <scope>NUCLEOTIDE SEQUENCE</scope>
    <source>
        <strain evidence="11">EGII</strain>
    </source>
</reference>
<comment type="caution">
    <text evidence="11">The sequence shown here is derived from an EMBL/GenBank/DDBJ whole genome shotgun (WGS) entry which is preliminary data.</text>
</comment>
<evidence type="ECO:0000256" key="4">
    <source>
        <dbReference type="ARBA" id="ARBA00022692"/>
    </source>
</evidence>
<evidence type="ECO:0000313" key="12">
    <source>
        <dbReference type="Proteomes" id="UP000606786"/>
    </source>
</evidence>
<dbReference type="OrthoDB" id="6597368at2759"/>
<accession>A0A811U7C1</accession>
<keyword evidence="9" id="KW-0807">Transducer</keyword>
<evidence type="ECO:0000313" key="11">
    <source>
        <dbReference type="EMBL" id="CAD6993155.1"/>
    </source>
</evidence>
<feature type="transmembrane region" description="Helical" evidence="10">
    <location>
        <begin position="34"/>
        <end position="56"/>
    </location>
</feature>
<evidence type="ECO:0000256" key="6">
    <source>
        <dbReference type="ARBA" id="ARBA00022989"/>
    </source>
</evidence>
<gene>
    <name evidence="11" type="ORF">CCAP1982_LOCUS1981</name>
</gene>
<dbReference type="GO" id="GO:0005549">
    <property type="term" value="F:odorant binding"/>
    <property type="evidence" value="ECO:0007669"/>
    <property type="project" value="InterPro"/>
</dbReference>
<dbReference type="Pfam" id="PF02949">
    <property type="entry name" value="7tm_6"/>
    <property type="match status" value="1"/>
</dbReference>
<organism evidence="11 12">
    <name type="scientific">Ceratitis capitata</name>
    <name type="common">Mediterranean fruit fly</name>
    <name type="synonym">Tephritis capitata</name>
    <dbReference type="NCBI Taxonomy" id="7213"/>
    <lineage>
        <taxon>Eukaryota</taxon>
        <taxon>Metazoa</taxon>
        <taxon>Ecdysozoa</taxon>
        <taxon>Arthropoda</taxon>
        <taxon>Hexapoda</taxon>
        <taxon>Insecta</taxon>
        <taxon>Pterygota</taxon>
        <taxon>Neoptera</taxon>
        <taxon>Endopterygota</taxon>
        <taxon>Diptera</taxon>
        <taxon>Brachycera</taxon>
        <taxon>Muscomorpha</taxon>
        <taxon>Tephritoidea</taxon>
        <taxon>Tephritidae</taxon>
        <taxon>Ceratitis</taxon>
        <taxon>Ceratitis</taxon>
    </lineage>
</organism>
<keyword evidence="5" id="KW-0552">Olfaction</keyword>
<keyword evidence="7 10" id="KW-0472">Membrane</keyword>
<keyword evidence="8" id="KW-0675">Receptor</keyword>
<feature type="transmembrane region" description="Helical" evidence="10">
    <location>
        <begin position="108"/>
        <end position="134"/>
    </location>
</feature>
<dbReference type="EMBL" id="CAJHJT010000001">
    <property type="protein sequence ID" value="CAD6993155.1"/>
    <property type="molecule type" value="Genomic_DNA"/>
</dbReference>
<dbReference type="AlphaFoldDB" id="A0A811U7C1"/>
<protein>
    <submittedName>
        <fullName evidence="11">(Mediterranean fruit fly) hypothetical protein</fullName>
    </submittedName>
</protein>
<evidence type="ECO:0000256" key="10">
    <source>
        <dbReference type="SAM" id="Phobius"/>
    </source>
</evidence>
<dbReference type="GO" id="GO:0007165">
    <property type="term" value="P:signal transduction"/>
    <property type="evidence" value="ECO:0007669"/>
    <property type="project" value="UniProtKB-KW"/>
</dbReference>
<sequence length="208" mass="24180">MATERKSMPNVERLFNWNLEAWTRLGYLDKRKRLLACTIISAPIVVSMFVMPTFFMGVNTFEQHIYNFYMIIVTSSSVARAILIIIKQRKILDLLNDMENWFLEVQDFTWALMFQAVVVELILTLLIFLTTFLADIFTQESLNVAQTAYDMNWLQRDKAFRVAVLLIILRSQRPLILTAGGIQPLNLETFLAIMRSSYSFFSVLRGVM</sequence>
<evidence type="ECO:0000256" key="7">
    <source>
        <dbReference type="ARBA" id="ARBA00023136"/>
    </source>
</evidence>
<dbReference type="Proteomes" id="UP000606786">
    <property type="component" value="Unassembled WGS sequence"/>
</dbReference>
<proteinExistence type="predicted"/>
<name>A0A811U7C1_CERCA</name>
<evidence type="ECO:0000256" key="1">
    <source>
        <dbReference type="ARBA" id="ARBA00004651"/>
    </source>
</evidence>
<keyword evidence="2" id="KW-1003">Cell membrane</keyword>